<sequence length="64" mass="7405">MLFSLVCLSLDAMASACFNNIGNIIFSWRRDVGSHTLIKAQSSYFKTHPFLQSRRCKLLFSIYR</sequence>
<feature type="signal peptide" evidence="1">
    <location>
        <begin position="1"/>
        <end position="16"/>
    </location>
</feature>
<reference evidence="2" key="2">
    <citation type="journal article" date="2015" name="Fish Shellfish Immunol.">
        <title>Early steps in the European eel (Anguilla anguilla)-Vibrio vulnificus interaction in the gills: Role of the RtxA13 toxin.</title>
        <authorList>
            <person name="Callol A."/>
            <person name="Pajuelo D."/>
            <person name="Ebbesson L."/>
            <person name="Teles M."/>
            <person name="MacKenzie S."/>
            <person name="Amaro C."/>
        </authorList>
    </citation>
    <scope>NUCLEOTIDE SEQUENCE</scope>
</reference>
<evidence type="ECO:0000256" key="1">
    <source>
        <dbReference type="SAM" id="SignalP"/>
    </source>
</evidence>
<keyword evidence="1" id="KW-0732">Signal</keyword>
<dbReference type="EMBL" id="GBXM01014161">
    <property type="protein sequence ID" value="JAH94416.1"/>
    <property type="molecule type" value="Transcribed_RNA"/>
</dbReference>
<evidence type="ECO:0000313" key="2">
    <source>
        <dbReference type="EMBL" id="JAH94416.1"/>
    </source>
</evidence>
<feature type="chain" id="PRO_5002435039" description="Secreted protein" evidence="1">
    <location>
        <begin position="17"/>
        <end position="64"/>
    </location>
</feature>
<dbReference type="AlphaFoldDB" id="A0A0E9WW25"/>
<name>A0A0E9WW25_ANGAN</name>
<organism evidence="2">
    <name type="scientific">Anguilla anguilla</name>
    <name type="common">European freshwater eel</name>
    <name type="synonym">Muraena anguilla</name>
    <dbReference type="NCBI Taxonomy" id="7936"/>
    <lineage>
        <taxon>Eukaryota</taxon>
        <taxon>Metazoa</taxon>
        <taxon>Chordata</taxon>
        <taxon>Craniata</taxon>
        <taxon>Vertebrata</taxon>
        <taxon>Euteleostomi</taxon>
        <taxon>Actinopterygii</taxon>
        <taxon>Neopterygii</taxon>
        <taxon>Teleostei</taxon>
        <taxon>Anguilliformes</taxon>
        <taxon>Anguillidae</taxon>
        <taxon>Anguilla</taxon>
    </lineage>
</organism>
<protein>
    <recommendedName>
        <fullName evidence="3">Secreted protein</fullName>
    </recommendedName>
</protein>
<accession>A0A0E9WW25</accession>
<proteinExistence type="predicted"/>
<reference evidence="2" key="1">
    <citation type="submission" date="2014-11" db="EMBL/GenBank/DDBJ databases">
        <authorList>
            <person name="Amaro Gonzalez C."/>
        </authorList>
    </citation>
    <scope>NUCLEOTIDE SEQUENCE</scope>
</reference>
<evidence type="ECO:0008006" key="3">
    <source>
        <dbReference type="Google" id="ProtNLM"/>
    </source>
</evidence>